<keyword evidence="2" id="KW-1185">Reference proteome</keyword>
<dbReference type="EMBL" id="LT840184">
    <property type="protein sequence ID" value="SMF79082.1"/>
    <property type="molecule type" value="Genomic_DNA"/>
</dbReference>
<dbReference type="RefSeq" id="WP_280174980.1">
    <property type="nucleotide sequence ID" value="NZ_LT840184.1"/>
</dbReference>
<evidence type="ECO:0000313" key="2">
    <source>
        <dbReference type="Proteomes" id="UP000192940"/>
    </source>
</evidence>
<reference evidence="1 2" key="1">
    <citation type="submission" date="2017-04" db="EMBL/GenBank/DDBJ databases">
        <authorList>
            <person name="Afonso C.L."/>
            <person name="Miller P.J."/>
            <person name="Scott M.A."/>
            <person name="Spackman E."/>
            <person name="Goraichik I."/>
            <person name="Dimitrov K.M."/>
            <person name="Suarez D.L."/>
            <person name="Swayne D.E."/>
        </authorList>
    </citation>
    <scope>NUCLEOTIDE SEQUENCE [LARGE SCALE GENOMIC DNA]</scope>
    <source>
        <strain evidence="1 2">N3/975</strain>
    </source>
</reference>
<name>A0A1X7H3F6_9BACL</name>
<dbReference type="AlphaFoldDB" id="A0A1X7H3F6"/>
<dbReference type="STRING" id="1313296.SAMN05661091_1661"/>
<organism evidence="1 2">
    <name type="scientific">Paenibacillus uliginis N3/975</name>
    <dbReference type="NCBI Taxonomy" id="1313296"/>
    <lineage>
        <taxon>Bacteria</taxon>
        <taxon>Bacillati</taxon>
        <taxon>Bacillota</taxon>
        <taxon>Bacilli</taxon>
        <taxon>Bacillales</taxon>
        <taxon>Paenibacillaceae</taxon>
        <taxon>Paenibacillus</taxon>
    </lineage>
</organism>
<evidence type="ECO:0000313" key="1">
    <source>
        <dbReference type="EMBL" id="SMF79082.1"/>
    </source>
</evidence>
<proteinExistence type="predicted"/>
<gene>
    <name evidence="1" type="ORF">SAMN05661091_1661</name>
</gene>
<sequence length="43" mass="4884">MIRKAGITDLDFMIQIDLENEGVTTSDSPKTEQELKGHIEICY</sequence>
<protein>
    <submittedName>
        <fullName evidence="1">Uncharacterized protein</fullName>
    </submittedName>
</protein>
<dbReference type="Proteomes" id="UP000192940">
    <property type="component" value="Chromosome I"/>
</dbReference>
<accession>A0A1X7H3F6</accession>